<name>A0A2P2Q0D0_RHIMU</name>
<dbReference type="AlphaFoldDB" id="A0A2P2Q0D0"/>
<reference evidence="1" key="1">
    <citation type="submission" date="2018-02" db="EMBL/GenBank/DDBJ databases">
        <title>Rhizophora mucronata_Transcriptome.</title>
        <authorList>
            <person name="Meera S.P."/>
            <person name="Sreeshan A."/>
            <person name="Augustine A."/>
        </authorList>
    </citation>
    <scope>NUCLEOTIDE SEQUENCE</scope>
    <source>
        <tissue evidence="1">Leaf</tissue>
    </source>
</reference>
<sequence>MSPLIFHLPNFSISSCLPILPIIN</sequence>
<protein>
    <submittedName>
        <fullName evidence="1">Uncharacterized protein</fullName>
    </submittedName>
</protein>
<proteinExistence type="predicted"/>
<organism evidence="1">
    <name type="scientific">Rhizophora mucronata</name>
    <name type="common">Asiatic mangrove</name>
    <dbReference type="NCBI Taxonomy" id="61149"/>
    <lineage>
        <taxon>Eukaryota</taxon>
        <taxon>Viridiplantae</taxon>
        <taxon>Streptophyta</taxon>
        <taxon>Embryophyta</taxon>
        <taxon>Tracheophyta</taxon>
        <taxon>Spermatophyta</taxon>
        <taxon>Magnoliopsida</taxon>
        <taxon>eudicotyledons</taxon>
        <taxon>Gunneridae</taxon>
        <taxon>Pentapetalae</taxon>
        <taxon>rosids</taxon>
        <taxon>fabids</taxon>
        <taxon>Malpighiales</taxon>
        <taxon>Rhizophoraceae</taxon>
        <taxon>Rhizophora</taxon>
    </lineage>
</organism>
<accession>A0A2P2Q0D0</accession>
<evidence type="ECO:0000313" key="1">
    <source>
        <dbReference type="EMBL" id="MBX60383.1"/>
    </source>
</evidence>
<dbReference type="EMBL" id="GGEC01079899">
    <property type="protein sequence ID" value="MBX60383.1"/>
    <property type="molecule type" value="Transcribed_RNA"/>
</dbReference>